<accession>A0A2T1NFC2</accession>
<evidence type="ECO:0000313" key="3">
    <source>
        <dbReference type="Proteomes" id="UP000238430"/>
    </source>
</evidence>
<evidence type="ECO:0000313" key="2">
    <source>
        <dbReference type="EMBL" id="PSG91133.1"/>
    </source>
</evidence>
<keyword evidence="1" id="KW-1133">Transmembrane helix</keyword>
<reference evidence="2 3" key="1">
    <citation type="submission" date="2018-03" db="EMBL/GenBank/DDBJ databases">
        <title>Mesoflavibacter sp. HG37 and Mesoflavibacter sp. HG96 sp.nov., two marine bacteria isolated from seawater of Western Pacific Ocean.</title>
        <authorList>
            <person name="Cheng H."/>
            <person name="Wu Y.-H."/>
            <person name="Guo L.-L."/>
            <person name="Xu X.-W."/>
        </authorList>
    </citation>
    <scope>NUCLEOTIDE SEQUENCE [LARGE SCALE GENOMIC DNA]</scope>
    <source>
        <strain evidence="2 3">KCTC 42117</strain>
    </source>
</reference>
<evidence type="ECO:0008006" key="4">
    <source>
        <dbReference type="Google" id="ProtNLM"/>
    </source>
</evidence>
<name>A0A2T1NFC2_9FLAO</name>
<evidence type="ECO:0000256" key="1">
    <source>
        <dbReference type="SAM" id="Phobius"/>
    </source>
</evidence>
<dbReference type="Proteomes" id="UP000238430">
    <property type="component" value="Unassembled WGS sequence"/>
</dbReference>
<proteinExistence type="predicted"/>
<keyword evidence="3" id="KW-1185">Reference proteome</keyword>
<dbReference type="RefSeq" id="WP_106678633.1">
    <property type="nucleotide sequence ID" value="NZ_JACHWV010000007.1"/>
</dbReference>
<comment type="caution">
    <text evidence="2">The sequence shown here is derived from an EMBL/GenBank/DDBJ whole genome shotgun (WGS) entry which is preliminary data.</text>
</comment>
<organism evidence="2 3">
    <name type="scientific">Mesoflavibacter zeaxanthinifaciens subsp. sabulilitoris</name>
    <dbReference type="NCBI Taxonomy" id="1520893"/>
    <lineage>
        <taxon>Bacteria</taxon>
        <taxon>Pseudomonadati</taxon>
        <taxon>Bacteroidota</taxon>
        <taxon>Flavobacteriia</taxon>
        <taxon>Flavobacteriales</taxon>
        <taxon>Flavobacteriaceae</taxon>
        <taxon>Mesoflavibacter</taxon>
    </lineage>
</organism>
<sequence>MTTKTKKTGLIAILSIIVLIAGYFITKTSILNKVENYLSNLPEHIELQYKSIDLDLLNGNFKIQEVLLTVKGKTTEKINTQLEFKTLSIKDFSYWNYWKNNTIDVENINVKSPKITHFYNKQVSSKDFNTQIKNQVKKPIYIESFSVENANVEIFDFNTEDVLFKSEQLNLSTSNIVFNANTSNAKVPFRFEEFKLSTNNMFYVLNDFENLTVNKTEVHKNNATFFDLKIKTKYEKQELSKHLKVERDYYDLNVEEIVVNDFATNFKNDSVFSFTTENIVIKQPNFNIYRDKLVADDLSVKPMYSKQLRDLNFDLKVKNVQIKNAFITYEEKVKQDKPAGQIKFTNLNANISHLGNAFTNLGTTKIDVTSKFMDNSNLKVSWDFDVNNQLDQFVFKADIGVLNASQLNQFMEPNLNIRLDGQLQKTYFTINGNSDVSNIDLKTKYENFDIIVLKENGEEKNKFLSGLINLFVSNNSNDQSDNFRKATAKNIQRVKHKSVFNFIWINIRAGLKEAML</sequence>
<feature type="transmembrane region" description="Helical" evidence="1">
    <location>
        <begin position="9"/>
        <end position="26"/>
    </location>
</feature>
<dbReference type="AlphaFoldDB" id="A0A2T1NFC2"/>
<dbReference type="EMBL" id="PXOT01000022">
    <property type="protein sequence ID" value="PSG91133.1"/>
    <property type="molecule type" value="Genomic_DNA"/>
</dbReference>
<keyword evidence="1" id="KW-0812">Transmembrane</keyword>
<keyword evidence="1" id="KW-0472">Membrane</keyword>
<gene>
    <name evidence="2" type="ORF">C7H61_07735</name>
</gene>
<dbReference type="OrthoDB" id="1412480at2"/>
<protein>
    <recommendedName>
        <fullName evidence="4">DUF748 domain-containing protein</fullName>
    </recommendedName>
</protein>